<dbReference type="Gene3D" id="3.30.160.60">
    <property type="entry name" value="Classic Zinc Finger"/>
    <property type="match status" value="2"/>
</dbReference>
<dbReference type="SUPFAM" id="SSF57667">
    <property type="entry name" value="beta-beta-alpha zinc fingers"/>
    <property type="match status" value="1"/>
</dbReference>
<sequence length="198" mass="21817">MSTPSPNLTPSSSIDPKSFVPIRSAEFHSSLYSDSSEDLPSSPSSRQAKSPATFSVSPGLSSTLPVYSDPNARLYVCGRPQCWPHTQPTSSYCFQTAGELMDHSRDQHPNEDLAKRPYRCALPGCGKSYKSIKRLQHHLQVSSAHFKAEGFVVSARQPEYLIPDGKYTCPLPGCFKSYFGPGSLRHHVKHIHSQDLPA</sequence>
<keyword evidence="12" id="KW-1185">Reference proteome</keyword>
<dbReference type="PROSITE" id="PS00028">
    <property type="entry name" value="ZINC_FINGER_C2H2_1"/>
    <property type="match status" value="1"/>
</dbReference>
<evidence type="ECO:0000313" key="12">
    <source>
        <dbReference type="Proteomes" id="UP000027222"/>
    </source>
</evidence>
<evidence type="ECO:0000256" key="5">
    <source>
        <dbReference type="ARBA" id="ARBA00023015"/>
    </source>
</evidence>
<keyword evidence="5" id="KW-0805">Transcription regulation</keyword>
<evidence type="ECO:0000256" key="8">
    <source>
        <dbReference type="PROSITE-ProRule" id="PRU00042"/>
    </source>
</evidence>
<dbReference type="Proteomes" id="UP000027222">
    <property type="component" value="Unassembled WGS sequence"/>
</dbReference>
<evidence type="ECO:0000256" key="6">
    <source>
        <dbReference type="ARBA" id="ARBA00023163"/>
    </source>
</evidence>
<dbReference type="GO" id="GO:0006357">
    <property type="term" value="P:regulation of transcription by RNA polymerase II"/>
    <property type="evidence" value="ECO:0007669"/>
    <property type="project" value="TreeGrafter"/>
</dbReference>
<dbReference type="STRING" id="685588.A0A067TMV7"/>
<name>A0A067TMV7_GALM3</name>
<feature type="domain" description="C2H2-type" evidence="10">
    <location>
        <begin position="118"/>
        <end position="150"/>
    </location>
</feature>
<dbReference type="HOGENOM" id="CLU_1378214_0_0_1"/>
<dbReference type="InterPro" id="IPR013087">
    <property type="entry name" value="Znf_C2H2_type"/>
</dbReference>
<keyword evidence="2" id="KW-0479">Metal-binding</keyword>
<evidence type="ECO:0000256" key="4">
    <source>
        <dbReference type="ARBA" id="ARBA00022833"/>
    </source>
</evidence>
<feature type="compositionally biased region" description="Polar residues" evidence="9">
    <location>
        <begin position="46"/>
        <end position="56"/>
    </location>
</feature>
<evidence type="ECO:0000256" key="3">
    <source>
        <dbReference type="ARBA" id="ARBA00022771"/>
    </source>
</evidence>
<comment type="subcellular location">
    <subcellularLocation>
        <location evidence="1">Nucleus</location>
    </subcellularLocation>
</comment>
<evidence type="ECO:0000256" key="2">
    <source>
        <dbReference type="ARBA" id="ARBA00022723"/>
    </source>
</evidence>
<dbReference type="PROSITE" id="PS50157">
    <property type="entry name" value="ZINC_FINGER_C2H2_2"/>
    <property type="match status" value="2"/>
</dbReference>
<dbReference type="PANTHER" id="PTHR46179:SF13">
    <property type="entry name" value="C2H2-TYPE DOMAIN-CONTAINING PROTEIN"/>
    <property type="match status" value="1"/>
</dbReference>
<gene>
    <name evidence="11" type="ORF">GALMADRAFT_237340</name>
</gene>
<keyword evidence="4" id="KW-0862">Zinc</keyword>
<feature type="domain" description="C2H2-type" evidence="10">
    <location>
        <begin position="167"/>
        <end position="197"/>
    </location>
</feature>
<dbReference type="InterPro" id="IPR051061">
    <property type="entry name" value="Zinc_finger_trans_reg"/>
</dbReference>
<reference evidence="12" key="1">
    <citation type="journal article" date="2014" name="Proc. Natl. Acad. Sci. U.S.A.">
        <title>Extensive sampling of basidiomycete genomes demonstrates inadequacy of the white-rot/brown-rot paradigm for wood decay fungi.</title>
        <authorList>
            <person name="Riley R."/>
            <person name="Salamov A.A."/>
            <person name="Brown D.W."/>
            <person name="Nagy L.G."/>
            <person name="Floudas D."/>
            <person name="Held B.W."/>
            <person name="Levasseur A."/>
            <person name="Lombard V."/>
            <person name="Morin E."/>
            <person name="Otillar R."/>
            <person name="Lindquist E.A."/>
            <person name="Sun H."/>
            <person name="LaButti K.M."/>
            <person name="Schmutz J."/>
            <person name="Jabbour D."/>
            <person name="Luo H."/>
            <person name="Baker S.E."/>
            <person name="Pisabarro A.G."/>
            <person name="Walton J.D."/>
            <person name="Blanchette R.A."/>
            <person name="Henrissat B."/>
            <person name="Martin F."/>
            <person name="Cullen D."/>
            <person name="Hibbett D.S."/>
            <person name="Grigoriev I.V."/>
        </authorList>
    </citation>
    <scope>NUCLEOTIDE SEQUENCE [LARGE SCALE GENOMIC DNA]</scope>
    <source>
        <strain evidence="12">CBS 339.88</strain>
    </source>
</reference>
<proteinExistence type="predicted"/>
<organism evidence="11 12">
    <name type="scientific">Galerina marginata (strain CBS 339.88)</name>
    <dbReference type="NCBI Taxonomy" id="685588"/>
    <lineage>
        <taxon>Eukaryota</taxon>
        <taxon>Fungi</taxon>
        <taxon>Dikarya</taxon>
        <taxon>Basidiomycota</taxon>
        <taxon>Agaricomycotina</taxon>
        <taxon>Agaricomycetes</taxon>
        <taxon>Agaricomycetidae</taxon>
        <taxon>Agaricales</taxon>
        <taxon>Agaricineae</taxon>
        <taxon>Strophariaceae</taxon>
        <taxon>Galerina</taxon>
    </lineage>
</organism>
<dbReference type="GO" id="GO:0005634">
    <property type="term" value="C:nucleus"/>
    <property type="evidence" value="ECO:0007669"/>
    <property type="project" value="UniProtKB-SubCell"/>
</dbReference>
<protein>
    <recommendedName>
        <fullName evidence="10">C2H2-type domain-containing protein</fullName>
    </recommendedName>
</protein>
<dbReference type="InterPro" id="IPR036236">
    <property type="entry name" value="Znf_C2H2_sf"/>
</dbReference>
<keyword evidence="7" id="KW-0539">Nucleus</keyword>
<accession>A0A067TMV7</accession>
<evidence type="ECO:0000259" key="10">
    <source>
        <dbReference type="PROSITE" id="PS50157"/>
    </source>
</evidence>
<dbReference type="AlphaFoldDB" id="A0A067TMV7"/>
<feature type="compositionally biased region" description="Low complexity" evidence="9">
    <location>
        <begin position="31"/>
        <end position="45"/>
    </location>
</feature>
<evidence type="ECO:0000256" key="7">
    <source>
        <dbReference type="ARBA" id="ARBA00023242"/>
    </source>
</evidence>
<dbReference type="SMART" id="SM00355">
    <property type="entry name" value="ZnF_C2H2"/>
    <property type="match status" value="3"/>
</dbReference>
<dbReference type="EMBL" id="KL142368">
    <property type="protein sequence ID" value="KDR84466.1"/>
    <property type="molecule type" value="Genomic_DNA"/>
</dbReference>
<evidence type="ECO:0000256" key="9">
    <source>
        <dbReference type="SAM" id="MobiDB-lite"/>
    </source>
</evidence>
<evidence type="ECO:0000256" key="1">
    <source>
        <dbReference type="ARBA" id="ARBA00004123"/>
    </source>
</evidence>
<feature type="region of interest" description="Disordered" evidence="9">
    <location>
        <begin position="31"/>
        <end position="56"/>
    </location>
</feature>
<dbReference type="PANTHER" id="PTHR46179">
    <property type="entry name" value="ZINC FINGER PROTEIN"/>
    <property type="match status" value="1"/>
</dbReference>
<keyword evidence="6" id="KW-0804">Transcription</keyword>
<keyword evidence="3 8" id="KW-0863">Zinc-finger</keyword>
<evidence type="ECO:0000313" key="11">
    <source>
        <dbReference type="EMBL" id="KDR84466.1"/>
    </source>
</evidence>
<dbReference type="OrthoDB" id="2143914at2759"/>
<dbReference type="GO" id="GO:0008270">
    <property type="term" value="F:zinc ion binding"/>
    <property type="evidence" value="ECO:0007669"/>
    <property type="project" value="UniProtKB-KW"/>
</dbReference>